<dbReference type="Proteomes" id="UP000461948">
    <property type="component" value="Unassembled WGS sequence"/>
</dbReference>
<comment type="caution">
    <text evidence="1">The sequence shown here is derived from an EMBL/GenBank/DDBJ whole genome shotgun (WGS) entry which is preliminary data.</text>
</comment>
<sequence>DEAARCTELWLKEDRIKAMNRLHAFKPA</sequence>
<feature type="non-terminal residue" evidence="1">
    <location>
        <position position="1"/>
    </location>
</feature>
<evidence type="ECO:0000313" key="1">
    <source>
        <dbReference type="EMBL" id="MSE18419.1"/>
    </source>
</evidence>
<protein>
    <submittedName>
        <fullName evidence="1">Aminoacyl-tRNA hydrolase</fullName>
    </submittedName>
</protein>
<keyword evidence="1" id="KW-0378">Hydrolase</keyword>
<accession>A0A7X2MSB6</accession>
<reference evidence="1 2" key="1">
    <citation type="submission" date="2019-11" db="EMBL/GenBank/DDBJ databases">
        <title>Draft Genome Sequence of Plant Growth-Promoting Rhizosphere-Associated Bacteria.</title>
        <authorList>
            <person name="Vasilyev I.Y."/>
            <person name="Radchenko V."/>
            <person name="Ilnitskaya E.V."/>
        </authorList>
    </citation>
    <scope>NUCLEOTIDE SEQUENCE [LARGE SCALE GENOMIC DNA]</scope>
    <source>
        <strain evidence="1 2">VRA_MhP_f</strain>
    </source>
</reference>
<dbReference type="GO" id="GO:0016787">
    <property type="term" value="F:hydrolase activity"/>
    <property type="evidence" value="ECO:0007669"/>
    <property type="project" value="UniProtKB-KW"/>
</dbReference>
<proteinExistence type="predicted"/>
<dbReference type="AlphaFoldDB" id="A0A7X2MSB6"/>
<evidence type="ECO:0000313" key="2">
    <source>
        <dbReference type="Proteomes" id="UP000461948"/>
    </source>
</evidence>
<gene>
    <name evidence="1" type="ORF">GKC49_26040</name>
</gene>
<dbReference type="EMBL" id="WKLC01001808">
    <property type="protein sequence ID" value="MSE18419.1"/>
    <property type="molecule type" value="Genomic_DNA"/>
</dbReference>
<organism evidence="1 2">
    <name type="scientific">Enterobacter agglomerans</name>
    <name type="common">Erwinia herbicola</name>
    <name type="synonym">Pantoea agglomerans</name>
    <dbReference type="NCBI Taxonomy" id="549"/>
    <lineage>
        <taxon>Bacteria</taxon>
        <taxon>Pseudomonadati</taxon>
        <taxon>Pseudomonadota</taxon>
        <taxon>Gammaproteobacteria</taxon>
        <taxon>Enterobacterales</taxon>
        <taxon>Erwiniaceae</taxon>
        <taxon>Pantoea</taxon>
        <taxon>Pantoea agglomerans group</taxon>
    </lineage>
</organism>
<name>A0A7X2MSB6_ENTAG</name>